<dbReference type="PRINTS" id="PR00412">
    <property type="entry name" value="EPOXHYDRLASE"/>
</dbReference>
<dbReference type="Gene3D" id="3.40.50.1820">
    <property type="entry name" value="alpha/beta hydrolase"/>
    <property type="match status" value="1"/>
</dbReference>
<comment type="similarity">
    <text evidence="2">Belongs to the AB hydrolase superfamily. Epoxide hydrolase family.</text>
</comment>
<proteinExistence type="inferred from homology"/>
<dbReference type="OrthoDB" id="408373at2759"/>
<reference evidence="4" key="1">
    <citation type="submission" date="2020-12" db="EMBL/GenBank/DDBJ databases">
        <title>Metabolic potential, ecology and presence of endohyphal bacteria is reflected in genomic diversity of Mucoromycotina.</title>
        <authorList>
            <person name="Muszewska A."/>
            <person name="Okrasinska A."/>
            <person name="Steczkiewicz K."/>
            <person name="Drgas O."/>
            <person name="Orlowska M."/>
            <person name="Perlinska-Lenart U."/>
            <person name="Aleksandrzak-Piekarczyk T."/>
            <person name="Szatraj K."/>
            <person name="Zielenkiewicz U."/>
            <person name="Pilsyk S."/>
            <person name="Malc E."/>
            <person name="Mieczkowski P."/>
            <person name="Kruszewska J.S."/>
            <person name="Biernat P."/>
            <person name="Pawlowska J."/>
        </authorList>
    </citation>
    <scope>NUCLEOTIDE SEQUENCE</scope>
    <source>
        <strain evidence="4">WA0000051536</strain>
    </source>
</reference>
<protein>
    <recommendedName>
        <fullName evidence="3">AB hydrolase-1 domain-containing protein</fullName>
    </recommendedName>
</protein>
<dbReference type="SUPFAM" id="SSF53474">
    <property type="entry name" value="alpha/beta-Hydrolases"/>
    <property type="match status" value="1"/>
</dbReference>
<dbReference type="PRINTS" id="PR00111">
    <property type="entry name" value="ABHYDROLASE"/>
</dbReference>
<evidence type="ECO:0000313" key="5">
    <source>
        <dbReference type="Proteomes" id="UP000612746"/>
    </source>
</evidence>
<dbReference type="EMBL" id="JAEPRA010000024">
    <property type="protein sequence ID" value="KAG2172469.1"/>
    <property type="molecule type" value="Genomic_DNA"/>
</dbReference>
<dbReference type="Pfam" id="PF00561">
    <property type="entry name" value="Abhydrolase_1"/>
    <property type="match status" value="1"/>
</dbReference>
<dbReference type="InterPro" id="IPR000639">
    <property type="entry name" value="Epox_hydrolase-like"/>
</dbReference>
<evidence type="ECO:0000256" key="2">
    <source>
        <dbReference type="ARBA" id="ARBA00038334"/>
    </source>
</evidence>
<keyword evidence="1" id="KW-0378">Hydrolase</keyword>
<evidence type="ECO:0000256" key="1">
    <source>
        <dbReference type="ARBA" id="ARBA00022801"/>
    </source>
</evidence>
<dbReference type="GO" id="GO:0016787">
    <property type="term" value="F:hydrolase activity"/>
    <property type="evidence" value="ECO:0007669"/>
    <property type="project" value="UniProtKB-KW"/>
</dbReference>
<comment type="caution">
    <text evidence="4">The sequence shown here is derived from an EMBL/GenBank/DDBJ whole genome shotgun (WGS) entry which is preliminary data.</text>
</comment>
<dbReference type="Proteomes" id="UP000612746">
    <property type="component" value="Unassembled WGS sequence"/>
</dbReference>
<dbReference type="AlphaFoldDB" id="A0A8H7PEI7"/>
<name>A0A8H7PEI7_9FUNG</name>
<dbReference type="PANTHER" id="PTHR43329">
    <property type="entry name" value="EPOXIDE HYDROLASE"/>
    <property type="match status" value="1"/>
</dbReference>
<sequence>MSVMNPDDPASFRHCEVNNLNGIRIHFVDENPSSGKVLLLLHGFPDLWFVSKGYRVIAPDLRGYGSTSSPEDHHVYGHKTVSDDLVALLDYLKIPKVTVLAHDWGGSVGWRFAQFYPKRTLAIAVFCTPYSPPNKEYIPLEDIVKRVPNFRYQLRLSSPDCDKELDADPEQFLMRMLRPCNDGVGPMYDADKDSIIQGRPKVARTKALSERQLKYYVDQYQKTGFHGPLNWYRTTKVRFEESKANLFSLPFFRLRLDLNPIINLPAMMVTASRDVALPPRMAVGMDKFIPKLEIHNVEDAGHWVLWEKPRESLYAFDLPHDHVMGLYHRQHWLCKAGAVKVESKGETAGTKDVAI</sequence>
<organism evidence="4 5">
    <name type="scientific">Umbelopsis vinacea</name>
    <dbReference type="NCBI Taxonomy" id="44442"/>
    <lineage>
        <taxon>Eukaryota</taxon>
        <taxon>Fungi</taxon>
        <taxon>Fungi incertae sedis</taxon>
        <taxon>Mucoromycota</taxon>
        <taxon>Mucoromycotina</taxon>
        <taxon>Umbelopsidomycetes</taxon>
        <taxon>Umbelopsidales</taxon>
        <taxon>Umbelopsidaceae</taxon>
        <taxon>Umbelopsis</taxon>
    </lineage>
</organism>
<accession>A0A8H7PEI7</accession>
<gene>
    <name evidence="4" type="ORF">INT44_006642</name>
</gene>
<keyword evidence="5" id="KW-1185">Reference proteome</keyword>
<evidence type="ECO:0000259" key="3">
    <source>
        <dbReference type="Pfam" id="PF00561"/>
    </source>
</evidence>
<evidence type="ECO:0000313" key="4">
    <source>
        <dbReference type="EMBL" id="KAG2172469.1"/>
    </source>
</evidence>
<dbReference type="InterPro" id="IPR000073">
    <property type="entry name" value="AB_hydrolase_1"/>
</dbReference>
<dbReference type="InterPro" id="IPR029058">
    <property type="entry name" value="AB_hydrolase_fold"/>
</dbReference>
<feature type="domain" description="AB hydrolase-1" evidence="3">
    <location>
        <begin position="37"/>
        <end position="309"/>
    </location>
</feature>